<dbReference type="InterPro" id="IPR016181">
    <property type="entry name" value="Acyl_CoA_acyltransferase"/>
</dbReference>
<dbReference type="EMBL" id="JAPZVI010000020">
    <property type="protein sequence ID" value="MCZ8403990.1"/>
    <property type="molecule type" value="Genomic_DNA"/>
</dbReference>
<dbReference type="AlphaFoldDB" id="A0A1R1JW51"/>
<dbReference type="EMBL" id="MJMN01000008">
    <property type="protein sequence ID" value="OMG90017.1"/>
    <property type="molecule type" value="Genomic_DNA"/>
</dbReference>
<evidence type="ECO:0000259" key="3">
    <source>
        <dbReference type="PROSITE" id="PS51186"/>
    </source>
</evidence>
<evidence type="ECO:0000313" key="4">
    <source>
        <dbReference type="EMBL" id="MCZ8403990.1"/>
    </source>
</evidence>
<dbReference type="Proteomes" id="UP000187251">
    <property type="component" value="Unassembled WGS sequence"/>
</dbReference>
<dbReference type="InterPro" id="IPR000182">
    <property type="entry name" value="GNAT_dom"/>
</dbReference>
<dbReference type="Gene3D" id="3.40.630.30">
    <property type="match status" value="1"/>
</dbReference>
<dbReference type="InterPro" id="IPR050832">
    <property type="entry name" value="Bact_Acetyltransf"/>
</dbReference>
<dbReference type="OrthoDB" id="336415at2"/>
<dbReference type="Proteomes" id="UP001141992">
    <property type="component" value="Unassembled WGS sequence"/>
</dbReference>
<evidence type="ECO:0000256" key="2">
    <source>
        <dbReference type="ARBA" id="ARBA00023315"/>
    </source>
</evidence>
<proteinExistence type="predicted"/>
<comment type="caution">
    <text evidence="5">The sequence shown here is derived from an EMBL/GenBank/DDBJ whole genome shotgun (WGS) entry which is preliminary data.</text>
</comment>
<dbReference type="PANTHER" id="PTHR43877">
    <property type="entry name" value="AMINOALKYLPHOSPHONATE N-ACETYLTRANSFERASE-RELATED-RELATED"/>
    <property type="match status" value="1"/>
</dbReference>
<reference evidence="5 6" key="1">
    <citation type="submission" date="2016-09" db="EMBL/GenBank/DDBJ databases">
        <title>Phylogenomics of Achromobacter.</title>
        <authorList>
            <person name="Jeukens J."/>
            <person name="Freschi L."/>
            <person name="Vincent A.T."/>
            <person name="Emond-Rheault J.-G."/>
            <person name="Kukavica-Ibrulj I."/>
            <person name="Charette S.J."/>
            <person name="Levesque R.C."/>
        </authorList>
    </citation>
    <scope>NUCLEOTIDE SEQUENCE [LARGE SCALE GENOMIC DNA]</scope>
    <source>
        <strain evidence="5 6">AUS488</strain>
    </source>
</reference>
<organism evidence="5 6">
    <name type="scientific">Alcaligenes xylosoxydans xylosoxydans</name>
    <name type="common">Achromobacter xylosoxidans</name>
    <dbReference type="NCBI Taxonomy" id="85698"/>
    <lineage>
        <taxon>Bacteria</taxon>
        <taxon>Pseudomonadati</taxon>
        <taxon>Pseudomonadota</taxon>
        <taxon>Betaproteobacteria</taxon>
        <taxon>Burkholderiales</taxon>
        <taxon>Alcaligenaceae</taxon>
        <taxon>Achromobacter</taxon>
    </lineage>
</organism>
<keyword evidence="1 5" id="KW-0808">Transferase</keyword>
<evidence type="ECO:0000256" key="1">
    <source>
        <dbReference type="ARBA" id="ARBA00022679"/>
    </source>
</evidence>
<dbReference type="RefSeq" id="WP_076410569.1">
    <property type="nucleotide sequence ID" value="NZ_AP028040.1"/>
</dbReference>
<keyword evidence="2" id="KW-0012">Acyltransferase</keyword>
<gene>
    <name evidence="5" type="ORF">BIZ92_22350</name>
    <name evidence="4" type="ORF">O9570_21220</name>
</gene>
<evidence type="ECO:0000313" key="5">
    <source>
        <dbReference type="EMBL" id="OMG90017.1"/>
    </source>
</evidence>
<reference evidence="4" key="2">
    <citation type="submission" date="2022-12" db="EMBL/GenBank/DDBJ databases">
        <authorList>
            <person name="Voronina O.L."/>
            <person name="Kunda M.S."/>
            <person name="Ryzhova N."/>
            <person name="Aksenova E.I."/>
        </authorList>
    </citation>
    <scope>NUCLEOTIDE SEQUENCE</scope>
    <source>
        <strain evidence="4">SCCH136:Ach223948</strain>
    </source>
</reference>
<protein>
    <submittedName>
        <fullName evidence="5">GNAT family N-acetyltransferase</fullName>
    </submittedName>
    <submittedName>
        <fullName evidence="4">GNAT family protein</fullName>
    </submittedName>
</protein>
<dbReference type="Pfam" id="PF00583">
    <property type="entry name" value="Acetyltransf_1"/>
    <property type="match status" value="1"/>
</dbReference>
<dbReference type="SUPFAM" id="SSF55729">
    <property type="entry name" value="Acyl-CoA N-acyltransferases (Nat)"/>
    <property type="match status" value="1"/>
</dbReference>
<accession>A0A1R1JW51</accession>
<sequence>MLTLRPFAPADYALLSSWFNSLSDVVQWGGSHLSYPLAQADLDAMLREGQVQPPTRRCWMACRGDTPVGHAQLAYDWRDGNARLGRVAIAPAERGQGLAGPMVTLLIDEAFRTPGIERLELNVYMFNQPAIRTYQKLGFTLEGVRRSSTRAGEARWDTGMMGLLRTEWRPTDAAIQCTT</sequence>
<name>A0A1R1JW51_ALCXX</name>
<dbReference type="PROSITE" id="PS51186">
    <property type="entry name" value="GNAT"/>
    <property type="match status" value="1"/>
</dbReference>
<dbReference type="GO" id="GO:0016747">
    <property type="term" value="F:acyltransferase activity, transferring groups other than amino-acyl groups"/>
    <property type="evidence" value="ECO:0007669"/>
    <property type="project" value="InterPro"/>
</dbReference>
<feature type="domain" description="N-acetyltransferase" evidence="3">
    <location>
        <begin position="2"/>
        <end position="166"/>
    </location>
</feature>
<evidence type="ECO:0000313" key="6">
    <source>
        <dbReference type="Proteomes" id="UP000187251"/>
    </source>
</evidence>
<dbReference type="CDD" id="cd04301">
    <property type="entry name" value="NAT_SF"/>
    <property type="match status" value="1"/>
</dbReference>